<dbReference type="InterPro" id="IPR002220">
    <property type="entry name" value="DapA-like"/>
</dbReference>
<organism evidence="6 7">
    <name type="scientific">Scheffersomyces stipitis (strain ATCC 58785 / CBS 6054 / NBRC 10063 / NRRL Y-11545)</name>
    <name type="common">Yeast</name>
    <name type="synonym">Pichia stipitis</name>
    <dbReference type="NCBI Taxonomy" id="322104"/>
    <lineage>
        <taxon>Eukaryota</taxon>
        <taxon>Fungi</taxon>
        <taxon>Dikarya</taxon>
        <taxon>Ascomycota</taxon>
        <taxon>Saccharomycotina</taxon>
        <taxon>Pichiomycetes</taxon>
        <taxon>Debaryomycetaceae</taxon>
        <taxon>Scheffersomyces</taxon>
    </lineage>
</organism>
<evidence type="ECO:0000256" key="2">
    <source>
        <dbReference type="ARBA" id="ARBA00023270"/>
    </source>
</evidence>
<dbReference type="STRING" id="322104.A3LZU9"/>
<keyword evidence="2" id="KW-0704">Schiff base</keyword>
<evidence type="ECO:0000256" key="1">
    <source>
        <dbReference type="ARBA" id="ARBA00023239"/>
    </source>
</evidence>
<dbReference type="HOGENOM" id="CLU_049343_0_0_1"/>
<keyword evidence="1 3" id="KW-0456">Lyase</keyword>
<dbReference type="Pfam" id="PF00701">
    <property type="entry name" value="DHDPS"/>
    <property type="match status" value="1"/>
</dbReference>
<dbReference type="KEGG" id="pic:PICST_64442"/>
<keyword evidence="7" id="KW-1185">Reference proteome</keyword>
<dbReference type="Gene3D" id="3.20.20.70">
    <property type="entry name" value="Aldolase class I"/>
    <property type="match status" value="1"/>
</dbReference>
<name>A3LZU9_PICST</name>
<dbReference type="OMA" id="ETWERIQ"/>
<comment type="similarity">
    <text evidence="3">Belongs to the DapA family.</text>
</comment>
<evidence type="ECO:0000256" key="4">
    <source>
        <dbReference type="PIRSR" id="PIRSR001365-1"/>
    </source>
</evidence>
<dbReference type="InParanoid" id="A3LZU9"/>
<dbReference type="AlphaFoldDB" id="A3LZU9"/>
<dbReference type="RefSeq" id="XP_001386632.1">
    <property type="nucleotide sequence ID" value="XM_001386595.1"/>
</dbReference>
<dbReference type="SMART" id="SM01130">
    <property type="entry name" value="DHDPS"/>
    <property type="match status" value="1"/>
</dbReference>
<dbReference type="GeneID" id="4841051"/>
<dbReference type="BioCyc" id="MetaCyc:MONOMER-16243"/>
<feature type="binding site" evidence="5">
    <location>
        <position position="216"/>
    </location>
    <ligand>
        <name>pyruvate</name>
        <dbReference type="ChEBI" id="CHEBI:15361"/>
    </ligand>
</feature>
<proteinExistence type="inferred from homology"/>
<dbReference type="PANTHER" id="PTHR12128">
    <property type="entry name" value="DIHYDRODIPICOLINATE SYNTHASE"/>
    <property type="match status" value="1"/>
</dbReference>
<feature type="active site" description="Proton donor/acceptor" evidence="4">
    <location>
        <position position="142"/>
    </location>
</feature>
<dbReference type="Proteomes" id="UP000002258">
    <property type="component" value="Chromosome 8"/>
</dbReference>
<dbReference type="PANTHER" id="PTHR12128:SF68">
    <property type="entry name" value="DIHYDRODIPICOLINATE SYNTHETASE"/>
    <property type="match status" value="1"/>
</dbReference>
<feature type="active site" description="Schiff-base intermediate with substrate" evidence="4">
    <location>
        <position position="171"/>
    </location>
</feature>
<evidence type="ECO:0000313" key="7">
    <source>
        <dbReference type="Proteomes" id="UP000002258"/>
    </source>
</evidence>
<dbReference type="SUPFAM" id="SSF51569">
    <property type="entry name" value="Aldolase"/>
    <property type="match status" value="1"/>
</dbReference>
<sequence length="310" mass="33635">MTISAALPKRGVYTPVPTFFKKDLHTIDYDSQIEHAKFLQQNGITGLVLLGSTGENSHLTRKERIELVSTIHEELPDFPLMAGVAQNSVEDAIEEILQLKNAGAQHALVLPSSYFGASIKQQGIIDWYTEVADNASLPVLIYVYPGVSNNISIDPRTIKKLSAHPNIVGAKISHGDVSHHAIIGLDQEIAANQFITLTGLGQILLPVLVVGIQGTVDALCGAFPKIYVKLLENYDKGDLRAAAELQLVISRAEELVVKFGVVGIKKAIHFATGIGETYLGRAPLTQDVNDADWKSYNDYLLGIVSVESTL</sequence>
<gene>
    <name evidence="6" type="ORF">PICST_64442</name>
</gene>
<dbReference type="GO" id="GO:0008840">
    <property type="term" value="F:4-hydroxy-tetrahydrodipicolinate synthase activity"/>
    <property type="evidence" value="ECO:0007669"/>
    <property type="project" value="TreeGrafter"/>
</dbReference>
<accession>A3LZU9</accession>
<dbReference type="PRINTS" id="PR00146">
    <property type="entry name" value="DHPICSNTHASE"/>
</dbReference>
<dbReference type="InterPro" id="IPR013785">
    <property type="entry name" value="Aldolase_TIM"/>
</dbReference>
<evidence type="ECO:0000313" key="6">
    <source>
        <dbReference type="EMBL" id="ABN68603.1"/>
    </source>
</evidence>
<dbReference type="InterPro" id="IPR020624">
    <property type="entry name" value="Schiff_base-form_aldolases_CS"/>
</dbReference>
<feature type="binding site" evidence="5">
    <location>
        <position position="53"/>
    </location>
    <ligand>
        <name>pyruvate</name>
        <dbReference type="ChEBI" id="CHEBI:15361"/>
    </ligand>
</feature>
<dbReference type="eggNOG" id="ENOG502RFPT">
    <property type="taxonomic scope" value="Eukaryota"/>
</dbReference>
<dbReference type="PROSITE" id="PS00665">
    <property type="entry name" value="DHDPS_1"/>
    <property type="match status" value="1"/>
</dbReference>
<dbReference type="OrthoDB" id="191315at2759"/>
<protein>
    <submittedName>
        <fullName evidence="6">L-KDR aldolase</fullName>
    </submittedName>
</protein>
<reference evidence="6 7" key="1">
    <citation type="journal article" date="2007" name="Nat. Biotechnol.">
        <title>Genome sequence of the lignocellulose-bioconverting and xylose-fermenting yeast Pichia stipitis.</title>
        <authorList>
            <person name="Jeffries T.W."/>
            <person name="Grigoriev I.V."/>
            <person name="Grimwood J."/>
            <person name="Laplaza J.M."/>
            <person name="Aerts A."/>
            <person name="Salamov A."/>
            <person name="Schmutz J."/>
            <person name="Lindquist E."/>
            <person name="Dehal P."/>
            <person name="Shapiro H."/>
            <person name="Jin Y.S."/>
            <person name="Passoth V."/>
            <person name="Richardson P.M."/>
        </authorList>
    </citation>
    <scope>NUCLEOTIDE SEQUENCE [LARGE SCALE GENOMIC DNA]</scope>
    <source>
        <strain evidence="7">ATCC 58785 / CBS 6054 / NBRC 10063 / NRRL Y-11545</strain>
    </source>
</reference>
<evidence type="ECO:0000256" key="5">
    <source>
        <dbReference type="PIRSR" id="PIRSR001365-2"/>
    </source>
</evidence>
<dbReference type="PIRSF" id="PIRSF001365">
    <property type="entry name" value="DHDPS"/>
    <property type="match status" value="1"/>
</dbReference>
<dbReference type="CDD" id="cd00408">
    <property type="entry name" value="DHDPS-like"/>
    <property type="match status" value="1"/>
</dbReference>
<evidence type="ECO:0000256" key="3">
    <source>
        <dbReference type="PIRNR" id="PIRNR001365"/>
    </source>
</evidence>
<dbReference type="EMBL" id="CP000502">
    <property type="protein sequence ID" value="ABN68603.1"/>
    <property type="molecule type" value="Genomic_DNA"/>
</dbReference>